<dbReference type="Proteomes" id="UP000789366">
    <property type="component" value="Unassembled WGS sequence"/>
</dbReference>
<accession>A0ACA9RM75</accession>
<gene>
    <name evidence="1" type="ORF">SPELUC_LOCUS17952</name>
</gene>
<proteinExistence type="predicted"/>
<protein>
    <submittedName>
        <fullName evidence="1">3512_t:CDS:1</fullName>
    </submittedName>
</protein>
<feature type="non-terminal residue" evidence="1">
    <location>
        <position position="1"/>
    </location>
</feature>
<comment type="caution">
    <text evidence="1">The sequence shown here is derived from an EMBL/GenBank/DDBJ whole genome shotgun (WGS) entry which is preliminary data.</text>
</comment>
<feature type="non-terminal residue" evidence="1">
    <location>
        <position position="149"/>
    </location>
</feature>
<evidence type="ECO:0000313" key="2">
    <source>
        <dbReference type="Proteomes" id="UP000789366"/>
    </source>
</evidence>
<evidence type="ECO:0000313" key="1">
    <source>
        <dbReference type="EMBL" id="CAG8799682.1"/>
    </source>
</evidence>
<keyword evidence="2" id="KW-1185">Reference proteome</keyword>
<reference evidence="1" key="1">
    <citation type="submission" date="2021-06" db="EMBL/GenBank/DDBJ databases">
        <authorList>
            <person name="Kallberg Y."/>
            <person name="Tangrot J."/>
            <person name="Rosling A."/>
        </authorList>
    </citation>
    <scope>NUCLEOTIDE SEQUENCE</scope>
    <source>
        <strain evidence="1">28 12/20/2015</strain>
    </source>
</reference>
<name>A0ACA9RM75_9GLOM</name>
<organism evidence="1 2">
    <name type="scientific">Cetraspora pellucida</name>
    <dbReference type="NCBI Taxonomy" id="1433469"/>
    <lineage>
        <taxon>Eukaryota</taxon>
        <taxon>Fungi</taxon>
        <taxon>Fungi incertae sedis</taxon>
        <taxon>Mucoromycota</taxon>
        <taxon>Glomeromycotina</taxon>
        <taxon>Glomeromycetes</taxon>
        <taxon>Diversisporales</taxon>
        <taxon>Gigasporaceae</taxon>
        <taxon>Cetraspora</taxon>
    </lineage>
</organism>
<dbReference type="EMBL" id="CAJVPW010078491">
    <property type="protein sequence ID" value="CAG8799682.1"/>
    <property type="molecule type" value="Genomic_DNA"/>
</dbReference>
<sequence>DDRSSYSNTSEVLTTDDDVITPMNNNSPILANQRLNNISDDSIYYDDDWNIKSKEKSRNPSLSRNNGANANGNNSWRNDLNLNSSIKYTPSELPSLNSPTLDDPRLKFKSSTMRIKEDKSRKFLSYTPPPTYSQSSRKHEKTFSYDDRL</sequence>